<comment type="caution">
    <text evidence="2">The sequence shown here is derived from an EMBL/GenBank/DDBJ whole genome shotgun (WGS) entry which is preliminary data.</text>
</comment>
<dbReference type="Proteomes" id="UP001201163">
    <property type="component" value="Unassembled WGS sequence"/>
</dbReference>
<feature type="compositionally biased region" description="Polar residues" evidence="1">
    <location>
        <begin position="113"/>
        <end position="129"/>
    </location>
</feature>
<gene>
    <name evidence="2" type="ORF">EDB92DRAFT_1958036</name>
</gene>
<dbReference type="AlphaFoldDB" id="A0AAD4L788"/>
<evidence type="ECO:0000313" key="3">
    <source>
        <dbReference type="Proteomes" id="UP001201163"/>
    </source>
</evidence>
<dbReference type="EMBL" id="JAKELL010000311">
    <property type="protein sequence ID" value="KAH8977447.1"/>
    <property type="molecule type" value="Genomic_DNA"/>
</dbReference>
<name>A0AAD4L788_9AGAM</name>
<reference evidence="2" key="1">
    <citation type="submission" date="2022-01" db="EMBL/GenBank/DDBJ databases">
        <title>Comparative genomics reveals a dynamic genome evolution in the ectomycorrhizal milk-cap (Lactarius) mushrooms.</title>
        <authorList>
            <consortium name="DOE Joint Genome Institute"/>
            <person name="Lebreton A."/>
            <person name="Tang N."/>
            <person name="Kuo A."/>
            <person name="LaButti K."/>
            <person name="Drula E."/>
            <person name="Barry K."/>
            <person name="Clum A."/>
            <person name="Lipzen A."/>
            <person name="Mousain D."/>
            <person name="Ng V."/>
            <person name="Wang R."/>
            <person name="Wang X."/>
            <person name="Dai Y."/>
            <person name="Henrissat B."/>
            <person name="Grigoriev I.V."/>
            <person name="Guerin-Laguette A."/>
            <person name="Yu F."/>
            <person name="Martin F.M."/>
        </authorList>
    </citation>
    <scope>NUCLEOTIDE SEQUENCE</scope>
    <source>
        <strain evidence="2">QP</strain>
    </source>
</reference>
<protein>
    <submittedName>
        <fullName evidence="2">Uncharacterized protein</fullName>
    </submittedName>
</protein>
<proteinExistence type="predicted"/>
<feature type="region of interest" description="Disordered" evidence="1">
    <location>
        <begin position="110"/>
        <end position="142"/>
    </location>
</feature>
<accession>A0AAD4L788</accession>
<evidence type="ECO:0000313" key="2">
    <source>
        <dbReference type="EMBL" id="KAH8977447.1"/>
    </source>
</evidence>
<sequence>MTPTTRLPTPVLRPCSLPDEQPPYLIHMPIINLFNDLDPELLVSHPPLSPSALPTLVTDDNQPTEGVKTSMASVSTPISMPHLGTAHTHTPCYLSLFLCHTLERLKDPDKVQPTVSRPRNSTTMSPQRTTECHEKPKKTPHIKEENATHGAVIVPQNTPLYEHVRKERKCHDPTIMLSIISDNQFLEISQIWF</sequence>
<keyword evidence="3" id="KW-1185">Reference proteome</keyword>
<evidence type="ECO:0000256" key="1">
    <source>
        <dbReference type="SAM" id="MobiDB-lite"/>
    </source>
</evidence>
<organism evidence="2 3">
    <name type="scientific">Lactarius akahatsu</name>
    <dbReference type="NCBI Taxonomy" id="416441"/>
    <lineage>
        <taxon>Eukaryota</taxon>
        <taxon>Fungi</taxon>
        <taxon>Dikarya</taxon>
        <taxon>Basidiomycota</taxon>
        <taxon>Agaricomycotina</taxon>
        <taxon>Agaricomycetes</taxon>
        <taxon>Russulales</taxon>
        <taxon>Russulaceae</taxon>
        <taxon>Lactarius</taxon>
    </lineage>
</organism>